<dbReference type="InterPro" id="IPR011547">
    <property type="entry name" value="SLC26A/SulP_dom"/>
</dbReference>
<name>A0A0H5CAC2_CYBJN</name>
<keyword evidence="11" id="KW-1185">Reference proteome</keyword>
<dbReference type="PROSITE" id="PS50801">
    <property type="entry name" value="STAS"/>
    <property type="match status" value="1"/>
</dbReference>
<feature type="transmembrane region" description="Helical" evidence="6">
    <location>
        <begin position="131"/>
        <end position="150"/>
    </location>
</feature>
<sequence>MTSMNRSESDPLVSPGKPSTYESLHSHLKSPTGVSRSRPRTVVSVLRDTSKQRSQSPMSIQIRRRASTSSCSTESQFEVNFSQKLQYYLPCYSWIPSYTFSKFIGDLVAGLSLASFQIPLALSYATSVAHVPALCGLYSLAIPPIIYAVFGSVPQMIVGPESAISLVVGEAVGPLLAHDETLDPVDLVSVMSCIGGFYLLGAGLCRFGFLDNVLSRALLRGFISAVGLVMIINSLFDELGLRVVSKDIPNHFGSPYEKFGYLIGHLKYVHKPTSLVSLASFLVLFIVGHLKKRYIAHGYKYLVFIPEILIVVVISTLLCYLNDWKSLGVQVVGRIPTDNFTYNNPLTSKMLPLYHSLMSGSFLAATLGFFESTTASKSLGSIYDLQISSNRELVALGAINVFGGIIGALPAFGGYGRSRINALSGAQTTLSGLIMGCVTLLTIFCLLKFICFLPTCVLSVITSIVGLKLLDEAPSDIMFHWRAKGYSELLTFCITVLVSIFYSMEAGIAVGVGYSLIRVIRNSSHSRIQILGRIPGTSTFMNADEPLPEEDGNVLEEIEGCLIVKIAEPLTFSNTSDLKLRLLRLERYGSAKVHPGAPRLRNEYMNSHVLFDMNGMTYLDSSAAQIFYEILDGYKKKGIKCYFIRVPTKYGIRERLRDSGITGLYGEKFYNHIEEVLKLIDTDSEYVPLSAVTSDPTRGGYVV</sequence>
<evidence type="ECO:0000256" key="3">
    <source>
        <dbReference type="ARBA" id="ARBA00022989"/>
    </source>
</evidence>
<feature type="domain" description="STAS" evidence="7">
    <location>
        <begin position="551"/>
        <end position="680"/>
    </location>
</feature>
<dbReference type="Proteomes" id="UP000094389">
    <property type="component" value="Unassembled WGS sequence"/>
</dbReference>
<feature type="region of interest" description="Disordered" evidence="5">
    <location>
        <begin position="1"/>
        <end position="67"/>
    </location>
</feature>
<feature type="transmembrane region" description="Helical" evidence="6">
    <location>
        <begin position="189"/>
        <end position="210"/>
    </location>
</feature>
<evidence type="ECO:0000256" key="2">
    <source>
        <dbReference type="ARBA" id="ARBA00022692"/>
    </source>
</evidence>
<evidence type="ECO:0000313" key="8">
    <source>
        <dbReference type="EMBL" id="CEP20389.1"/>
    </source>
</evidence>
<proteinExistence type="predicted"/>
<keyword evidence="2 6" id="KW-0812">Transmembrane</keyword>
<evidence type="ECO:0000256" key="5">
    <source>
        <dbReference type="SAM" id="MobiDB-lite"/>
    </source>
</evidence>
<accession>A0A1E4S0C2</accession>
<evidence type="ECO:0000256" key="6">
    <source>
        <dbReference type="SAM" id="Phobius"/>
    </source>
</evidence>
<dbReference type="AlphaFoldDB" id="A0A0H5CAC2"/>
<keyword evidence="3 6" id="KW-1133">Transmembrane helix</keyword>
<dbReference type="Proteomes" id="UP000038830">
    <property type="component" value="Unassembled WGS sequence"/>
</dbReference>
<dbReference type="EMBL" id="KV453932">
    <property type="protein sequence ID" value="ODV72948.1"/>
    <property type="molecule type" value="Genomic_DNA"/>
</dbReference>
<reference evidence="9 11" key="3">
    <citation type="journal article" date="2016" name="Proc. Natl. Acad. Sci. U.S.A.">
        <title>Comparative genomics of biotechnologically important yeasts.</title>
        <authorList>
            <person name="Riley R."/>
            <person name="Haridas S."/>
            <person name="Wolfe K.H."/>
            <person name="Lopes M.R."/>
            <person name="Hittinger C.T."/>
            <person name="Goeker M."/>
            <person name="Salamov A.A."/>
            <person name="Wisecaver J.H."/>
            <person name="Long T.M."/>
            <person name="Calvey C.H."/>
            <person name="Aerts A.L."/>
            <person name="Barry K.W."/>
            <person name="Choi C."/>
            <person name="Clum A."/>
            <person name="Coughlan A.Y."/>
            <person name="Deshpande S."/>
            <person name="Douglass A.P."/>
            <person name="Hanson S.J."/>
            <person name="Klenk H.-P."/>
            <person name="LaButti K.M."/>
            <person name="Lapidus A."/>
            <person name="Lindquist E.A."/>
            <person name="Lipzen A.M."/>
            <person name="Meier-Kolthoff J.P."/>
            <person name="Ohm R.A."/>
            <person name="Otillar R.P."/>
            <person name="Pangilinan J.L."/>
            <person name="Peng Y."/>
            <person name="Rokas A."/>
            <person name="Rosa C.A."/>
            <person name="Scheuner C."/>
            <person name="Sibirny A.A."/>
            <person name="Slot J.C."/>
            <person name="Stielow J.B."/>
            <person name="Sun H."/>
            <person name="Kurtzman C.P."/>
            <person name="Blackwell M."/>
            <person name="Grigoriev I.V."/>
            <person name="Jeffries T.W."/>
        </authorList>
    </citation>
    <scope>NUCLEOTIDE SEQUENCE [LARGE SCALE GENOMIC DNA]</scope>
    <source>
        <strain evidence="11">ATCC 18201 / CBS 1600 / BCRC 20928 / JCM 3617 / NBRC 0987 / NRRL Y-1542</strain>
        <strain evidence="9">NRRL Y-1542</strain>
    </source>
</reference>
<reference evidence="10" key="2">
    <citation type="journal article" date="2015" name="J. Biotechnol.">
        <title>The structure of the Cyberlindnera jadinii genome and its relation to Candida utilis analyzed by the occurrence of single nucleotide polymorphisms.</title>
        <authorList>
            <person name="Rupp O."/>
            <person name="Brinkrolf K."/>
            <person name="Buerth C."/>
            <person name="Kunigo M."/>
            <person name="Schneider J."/>
            <person name="Jaenicke S."/>
            <person name="Goesmann A."/>
            <person name="Puehler A."/>
            <person name="Jaeger K.-E."/>
            <person name="Ernst J.F."/>
        </authorList>
    </citation>
    <scope>NUCLEOTIDE SEQUENCE [LARGE SCALE GENOMIC DNA]</scope>
    <source>
        <strain evidence="10">ATCC 18201 / CBS 1600 / BCRC 20928 / JCM 3617 / NBRC 0987 / NRRL Y-1542</strain>
    </source>
</reference>
<dbReference type="Gene3D" id="3.30.750.24">
    <property type="entry name" value="STAS domain"/>
    <property type="match status" value="1"/>
</dbReference>
<feature type="compositionally biased region" description="Low complexity" evidence="5">
    <location>
        <begin position="34"/>
        <end position="47"/>
    </location>
</feature>
<dbReference type="InterPro" id="IPR002645">
    <property type="entry name" value="STAS_dom"/>
</dbReference>
<evidence type="ECO:0000313" key="10">
    <source>
        <dbReference type="Proteomes" id="UP000038830"/>
    </source>
</evidence>
<feature type="transmembrane region" description="Helical" evidence="6">
    <location>
        <begin position="393"/>
        <end position="413"/>
    </location>
</feature>
<dbReference type="GeneID" id="30989580"/>
<evidence type="ECO:0000313" key="9">
    <source>
        <dbReference type="EMBL" id="ODV72948.1"/>
    </source>
</evidence>
<dbReference type="EMBL" id="CDQK01000001">
    <property type="protein sequence ID" value="CEP20389.1"/>
    <property type="molecule type" value="Genomic_DNA"/>
</dbReference>
<evidence type="ECO:0000313" key="11">
    <source>
        <dbReference type="Proteomes" id="UP000094389"/>
    </source>
</evidence>
<feature type="transmembrane region" description="Helical" evidence="6">
    <location>
        <begin position="425"/>
        <end position="444"/>
    </location>
</feature>
<gene>
    <name evidence="8" type="ORF">BN1211_0231</name>
    <name evidence="9" type="ORF">CYBJADRAFT_168028</name>
</gene>
<feature type="transmembrane region" description="Helical" evidence="6">
    <location>
        <begin position="272"/>
        <end position="290"/>
    </location>
</feature>
<feature type="transmembrane region" description="Helical" evidence="6">
    <location>
        <begin position="489"/>
        <end position="517"/>
    </location>
</feature>
<dbReference type="SUPFAM" id="SSF52091">
    <property type="entry name" value="SpoIIaa-like"/>
    <property type="match status" value="1"/>
</dbReference>
<dbReference type="PANTHER" id="PTHR11814">
    <property type="entry name" value="SULFATE TRANSPORTER"/>
    <property type="match status" value="1"/>
</dbReference>
<reference evidence="8" key="1">
    <citation type="submission" date="2014-12" db="EMBL/GenBank/DDBJ databases">
        <authorList>
            <person name="Jaenicke S."/>
        </authorList>
    </citation>
    <scope>NUCLEOTIDE SEQUENCE [LARGE SCALE GENOMIC DNA]</scope>
    <source>
        <strain evidence="8">CBS1600</strain>
    </source>
</reference>
<comment type="subcellular location">
    <subcellularLocation>
        <location evidence="1">Membrane</location>
        <topology evidence="1">Multi-pass membrane protein</topology>
    </subcellularLocation>
</comment>
<dbReference type="OMA" id="TGPMSVT"/>
<dbReference type="PROSITE" id="PS01130">
    <property type="entry name" value="SLC26A"/>
    <property type="match status" value="1"/>
</dbReference>
<dbReference type="CDD" id="cd07042">
    <property type="entry name" value="STAS_SulP_like_sulfate_transporter"/>
    <property type="match status" value="1"/>
</dbReference>
<evidence type="ECO:0000256" key="4">
    <source>
        <dbReference type="ARBA" id="ARBA00023136"/>
    </source>
</evidence>
<feature type="transmembrane region" description="Helical" evidence="6">
    <location>
        <begin position="302"/>
        <end position="321"/>
    </location>
</feature>
<dbReference type="GO" id="GO:0016020">
    <property type="term" value="C:membrane"/>
    <property type="evidence" value="ECO:0007669"/>
    <property type="project" value="UniProtKB-SubCell"/>
</dbReference>
<keyword evidence="4 6" id="KW-0472">Membrane</keyword>
<dbReference type="InterPro" id="IPR018045">
    <property type="entry name" value="S04_transporter_CS"/>
</dbReference>
<dbReference type="InterPro" id="IPR001902">
    <property type="entry name" value="SLC26A/SulP_fam"/>
</dbReference>
<dbReference type="Pfam" id="PF01740">
    <property type="entry name" value="STAS"/>
    <property type="match status" value="1"/>
</dbReference>
<dbReference type="OrthoDB" id="427213at2759"/>
<dbReference type="Pfam" id="PF00916">
    <property type="entry name" value="Sulfate_transp"/>
    <property type="match status" value="1"/>
</dbReference>
<accession>A0A0H5CAC2</accession>
<evidence type="ECO:0000256" key="1">
    <source>
        <dbReference type="ARBA" id="ARBA00004141"/>
    </source>
</evidence>
<evidence type="ECO:0000259" key="7">
    <source>
        <dbReference type="PROSITE" id="PS50801"/>
    </source>
</evidence>
<dbReference type="InterPro" id="IPR036513">
    <property type="entry name" value="STAS_dom_sf"/>
</dbReference>
<protein>
    <submittedName>
        <fullName evidence="9">High affinity sulfate transporter 2</fullName>
    </submittedName>
</protein>
<organism evidence="8 10">
    <name type="scientific">Cyberlindnera jadinii (strain ATCC 18201 / CBS 1600 / BCRC 20928 / JCM 3617 / NBRC 0987 / NRRL Y-1542)</name>
    <name type="common">Torula yeast</name>
    <name type="synonym">Candida utilis</name>
    <dbReference type="NCBI Taxonomy" id="983966"/>
    <lineage>
        <taxon>Eukaryota</taxon>
        <taxon>Fungi</taxon>
        <taxon>Dikarya</taxon>
        <taxon>Ascomycota</taxon>
        <taxon>Saccharomycotina</taxon>
        <taxon>Saccharomycetes</taxon>
        <taxon>Phaffomycetales</taxon>
        <taxon>Phaffomycetaceae</taxon>
        <taxon>Cyberlindnera</taxon>
    </lineage>
</organism>
<dbReference type="STRING" id="983966.A0A0H5CAC2"/>
<feature type="transmembrane region" description="Helical" evidence="6">
    <location>
        <begin position="217"/>
        <end position="236"/>
    </location>
</feature>
<dbReference type="GO" id="GO:0008271">
    <property type="term" value="F:secondary active sulfate transmembrane transporter activity"/>
    <property type="evidence" value="ECO:0007669"/>
    <property type="project" value="InterPro"/>
</dbReference>
<dbReference type="RefSeq" id="XP_020069987.1">
    <property type="nucleotide sequence ID" value="XM_020215184.1"/>
</dbReference>
<feature type="transmembrane region" description="Helical" evidence="6">
    <location>
        <begin position="353"/>
        <end position="372"/>
    </location>
</feature>